<dbReference type="GO" id="GO:0016020">
    <property type="term" value="C:membrane"/>
    <property type="evidence" value="ECO:0007669"/>
    <property type="project" value="UniProtKB-SubCell"/>
</dbReference>
<protein>
    <recommendedName>
        <fullName evidence="4">Major facilitator superfamily (MFS) profile domain-containing protein</fullName>
    </recommendedName>
</protein>
<dbReference type="Gene3D" id="1.20.1250.20">
    <property type="entry name" value="MFS general substrate transporter like domains"/>
    <property type="match status" value="1"/>
</dbReference>
<proteinExistence type="predicted"/>
<dbReference type="InterPro" id="IPR036259">
    <property type="entry name" value="MFS_trans_sf"/>
</dbReference>
<evidence type="ECO:0000256" key="3">
    <source>
        <dbReference type="SAM" id="Phobius"/>
    </source>
</evidence>
<evidence type="ECO:0000256" key="2">
    <source>
        <dbReference type="SAM" id="MobiDB-lite"/>
    </source>
</evidence>
<evidence type="ECO:0000256" key="1">
    <source>
        <dbReference type="ARBA" id="ARBA00004141"/>
    </source>
</evidence>
<comment type="subcellular location">
    <subcellularLocation>
        <location evidence="1">Membrane</location>
        <topology evidence="1">Multi-pass membrane protein</topology>
    </subcellularLocation>
</comment>
<feature type="compositionally biased region" description="Polar residues" evidence="2">
    <location>
        <begin position="1"/>
        <end position="17"/>
    </location>
</feature>
<organism evidence="5">
    <name type="scientific">Timema poppense</name>
    <name type="common">Walking stick</name>
    <dbReference type="NCBI Taxonomy" id="170557"/>
    <lineage>
        <taxon>Eukaryota</taxon>
        <taxon>Metazoa</taxon>
        <taxon>Ecdysozoa</taxon>
        <taxon>Arthropoda</taxon>
        <taxon>Hexapoda</taxon>
        <taxon>Insecta</taxon>
        <taxon>Pterygota</taxon>
        <taxon>Neoptera</taxon>
        <taxon>Polyneoptera</taxon>
        <taxon>Phasmatodea</taxon>
        <taxon>Timematodea</taxon>
        <taxon>Timematoidea</taxon>
        <taxon>Timematidae</taxon>
        <taxon>Timema</taxon>
    </lineage>
</organism>
<reference evidence="5" key="1">
    <citation type="submission" date="2020-11" db="EMBL/GenBank/DDBJ databases">
        <authorList>
            <person name="Tran Van P."/>
        </authorList>
    </citation>
    <scope>NUCLEOTIDE SEQUENCE</scope>
</reference>
<gene>
    <name evidence="5" type="ORF">TPSB3V08_LOCUS2836</name>
</gene>
<accession>A0A7R9CS46</accession>
<dbReference type="PANTHER" id="PTHR11360:SF238">
    <property type="entry name" value="SD10469P"/>
    <property type="match status" value="1"/>
</dbReference>
<dbReference type="EMBL" id="OD001184">
    <property type="protein sequence ID" value="CAD7400916.1"/>
    <property type="molecule type" value="Genomic_DNA"/>
</dbReference>
<feature type="transmembrane region" description="Helical" evidence="3">
    <location>
        <begin position="98"/>
        <end position="119"/>
    </location>
</feature>
<feature type="domain" description="Major facilitator superfamily (MFS) profile" evidence="4">
    <location>
        <begin position="61"/>
        <end position="178"/>
    </location>
</feature>
<sequence>MLTEGSSLDMKSSSNHLPPSDLDATTKELTPLKDDGEDSGTTVVVQKVVTYAVVPPDGGWGWVIVAASFFCNLIVDGIIFTFGMFLKDIQREFGGSKSKVTIVGSLLAGFYLMAGPFVSALANRYGFRLVTILGSILGTVGFLASSFATDVDSNAAFWLFRTNIIMGKVPPSGPKQVM</sequence>
<dbReference type="GO" id="GO:0008028">
    <property type="term" value="F:monocarboxylic acid transmembrane transporter activity"/>
    <property type="evidence" value="ECO:0007669"/>
    <property type="project" value="TreeGrafter"/>
</dbReference>
<feature type="transmembrane region" description="Helical" evidence="3">
    <location>
        <begin position="125"/>
        <end position="144"/>
    </location>
</feature>
<feature type="region of interest" description="Disordered" evidence="2">
    <location>
        <begin position="1"/>
        <end position="39"/>
    </location>
</feature>
<evidence type="ECO:0000259" key="4">
    <source>
        <dbReference type="PROSITE" id="PS50850"/>
    </source>
</evidence>
<dbReference type="PANTHER" id="PTHR11360">
    <property type="entry name" value="MONOCARBOXYLATE TRANSPORTER"/>
    <property type="match status" value="1"/>
</dbReference>
<dbReference type="AlphaFoldDB" id="A0A7R9CS46"/>
<keyword evidence="3" id="KW-1133">Transmembrane helix</keyword>
<keyword evidence="3" id="KW-0812">Transmembrane</keyword>
<dbReference type="InterPro" id="IPR020846">
    <property type="entry name" value="MFS_dom"/>
</dbReference>
<dbReference type="PROSITE" id="PS50850">
    <property type="entry name" value="MFS"/>
    <property type="match status" value="1"/>
</dbReference>
<evidence type="ECO:0000313" key="5">
    <source>
        <dbReference type="EMBL" id="CAD7400916.1"/>
    </source>
</evidence>
<feature type="transmembrane region" description="Helical" evidence="3">
    <location>
        <begin position="60"/>
        <end position="86"/>
    </location>
</feature>
<feature type="compositionally biased region" description="Basic and acidic residues" evidence="2">
    <location>
        <begin position="24"/>
        <end position="34"/>
    </location>
</feature>
<dbReference type="SUPFAM" id="SSF103473">
    <property type="entry name" value="MFS general substrate transporter"/>
    <property type="match status" value="1"/>
</dbReference>
<dbReference type="InterPro" id="IPR050327">
    <property type="entry name" value="Proton-linked_MCT"/>
</dbReference>
<name>A0A7R9CS46_TIMPO</name>
<keyword evidence="3" id="KW-0472">Membrane</keyword>